<protein>
    <recommendedName>
        <fullName evidence="4">Nucleoprotein/polynucleotide-associated enzyme</fullName>
    </recommendedName>
</protein>
<gene>
    <name evidence="2" type="ORF">DFP79_3032</name>
</gene>
<sequence length="183" mass="20890">MAGKSLQEQLLGAGIVDKKKAKKIKAEKLQNKQKAKKGQLDTRAEEERKQELQRQKEEKIAKDKQLNLERQKELEKKAVAGQIRQMILTNKVDKQDGDVAYNFTDNKLVKKMYLSDAMHKDLSEGRLSLLVVEGEYVLAPAAVGEKIAEKDESYVLVLNTKSEEILDEDDPYAEFVIPDDLMW</sequence>
<name>A0A4R6M561_9GAMM</name>
<feature type="region of interest" description="Disordered" evidence="1">
    <location>
        <begin position="27"/>
        <end position="59"/>
    </location>
</feature>
<evidence type="ECO:0000256" key="1">
    <source>
        <dbReference type="SAM" id="MobiDB-lite"/>
    </source>
</evidence>
<dbReference type="Pfam" id="PF09831">
    <property type="entry name" value="DUF2058"/>
    <property type="match status" value="1"/>
</dbReference>
<dbReference type="RefSeq" id="WP_133504745.1">
    <property type="nucleotide sequence ID" value="NZ_SNXC01000014.1"/>
</dbReference>
<dbReference type="Proteomes" id="UP000294656">
    <property type="component" value="Unassembled WGS sequence"/>
</dbReference>
<keyword evidence="3" id="KW-1185">Reference proteome</keyword>
<reference evidence="2 3" key="1">
    <citation type="submission" date="2019-03" db="EMBL/GenBank/DDBJ databases">
        <title>Genomic Encyclopedia of Type Strains, Phase III (KMG-III): the genomes of soil and plant-associated and newly described type strains.</title>
        <authorList>
            <person name="Whitman W."/>
        </authorList>
    </citation>
    <scope>NUCLEOTIDE SEQUENCE [LARGE SCALE GENOMIC DNA]</scope>
    <source>
        <strain evidence="2 3">CECT 7378</strain>
    </source>
</reference>
<accession>A0A4R6M561</accession>
<comment type="caution">
    <text evidence="2">The sequence shown here is derived from an EMBL/GenBank/DDBJ whole genome shotgun (WGS) entry which is preliminary data.</text>
</comment>
<proteinExistence type="predicted"/>
<dbReference type="OrthoDB" id="5294470at2"/>
<evidence type="ECO:0008006" key="4">
    <source>
        <dbReference type="Google" id="ProtNLM"/>
    </source>
</evidence>
<dbReference type="AlphaFoldDB" id="A0A4R6M561"/>
<organism evidence="2 3">
    <name type="scientific">Marinomonas balearica</name>
    <dbReference type="NCBI Taxonomy" id="491947"/>
    <lineage>
        <taxon>Bacteria</taxon>
        <taxon>Pseudomonadati</taxon>
        <taxon>Pseudomonadota</taxon>
        <taxon>Gammaproteobacteria</taxon>
        <taxon>Oceanospirillales</taxon>
        <taxon>Oceanospirillaceae</taxon>
        <taxon>Marinomonas</taxon>
    </lineage>
</organism>
<evidence type="ECO:0000313" key="3">
    <source>
        <dbReference type="Proteomes" id="UP000294656"/>
    </source>
</evidence>
<dbReference type="EMBL" id="SNXC01000014">
    <property type="protein sequence ID" value="TDO96457.1"/>
    <property type="molecule type" value="Genomic_DNA"/>
</dbReference>
<evidence type="ECO:0000313" key="2">
    <source>
        <dbReference type="EMBL" id="TDO96457.1"/>
    </source>
</evidence>
<feature type="compositionally biased region" description="Basic and acidic residues" evidence="1">
    <location>
        <begin position="38"/>
        <end position="59"/>
    </location>
</feature>
<dbReference type="InterPro" id="IPR018636">
    <property type="entry name" value="DUF2058"/>
</dbReference>